<keyword evidence="1" id="KW-1133">Transmembrane helix</keyword>
<organism evidence="2 3">
    <name type="scientific">Teichococcus aestuarii</name>
    <dbReference type="NCBI Taxonomy" id="568898"/>
    <lineage>
        <taxon>Bacteria</taxon>
        <taxon>Pseudomonadati</taxon>
        <taxon>Pseudomonadota</taxon>
        <taxon>Alphaproteobacteria</taxon>
        <taxon>Acetobacterales</taxon>
        <taxon>Roseomonadaceae</taxon>
        <taxon>Roseomonas</taxon>
    </lineage>
</organism>
<evidence type="ECO:0000313" key="2">
    <source>
        <dbReference type="EMBL" id="PWC27599.1"/>
    </source>
</evidence>
<dbReference type="EMBL" id="PDOA01000013">
    <property type="protein sequence ID" value="PWC27599.1"/>
    <property type="molecule type" value="Genomic_DNA"/>
</dbReference>
<reference evidence="3" key="1">
    <citation type="submission" date="2017-10" db="EMBL/GenBank/DDBJ databases">
        <authorList>
            <person name="Toshchakov S.V."/>
            <person name="Goeva M.A."/>
        </authorList>
    </citation>
    <scope>NUCLEOTIDE SEQUENCE [LARGE SCALE GENOMIC DNA]</scope>
    <source>
        <strain evidence="3">JR1/69-1-13</strain>
    </source>
</reference>
<feature type="transmembrane region" description="Helical" evidence="1">
    <location>
        <begin position="58"/>
        <end position="78"/>
    </location>
</feature>
<protein>
    <recommendedName>
        <fullName evidence="4">Quinol:cytochrome C oxidoreductase</fullName>
    </recommendedName>
</protein>
<keyword evidence="3" id="KW-1185">Reference proteome</keyword>
<feature type="transmembrane region" description="Helical" evidence="1">
    <location>
        <begin position="266"/>
        <end position="283"/>
    </location>
</feature>
<evidence type="ECO:0008006" key="4">
    <source>
        <dbReference type="Google" id="ProtNLM"/>
    </source>
</evidence>
<feature type="transmembrane region" description="Helical" evidence="1">
    <location>
        <begin position="12"/>
        <end position="37"/>
    </location>
</feature>
<name>A0A2U1V126_9PROT</name>
<feature type="transmembrane region" description="Helical" evidence="1">
    <location>
        <begin position="98"/>
        <end position="117"/>
    </location>
</feature>
<evidence type="ECO:0000313" key="3">
    <source>
        <dbReference type="Proteomes" id="UP000245048"/>
    </source>
</evidence>
<keyword evidence="1" id="KW-0472">Membrane</keyword>
<dbReference type="PANTHER" id="PTHR43044:SF1">
    <property type="entry name" value="QUINOL:CYTOCHROME C OXIDOREDUCTASE QUINONE-BINDING SUBUNIT 2"/>
    <property type="match status" value="1"/>
</dbReference>
<proteinExistence type="predicted"/>
<dbReference type="AlphaFoldDB" id="A0A2U1V126"/>
<feature type="transmembrane region" description="Helical" evidence="1">
    <location>
        <begin position="155"/>
        <end position="178"/>
    </location>
</feature>
<feature type="transmembrane region" description="Helical" evidence="1">
    <location>
        <begin position="190"/>
        <end position="212"/>
    </location>
</feature>
<dbReference type="PANTHER" id="PTHR43044">
    <property type="match status" value="1"/>
</dbReference>
<sequence>MWPAARPALAAGWLAALLFWLGIALGALALLAIHALTGGRWGTALRPVLAPAAGSLPLFLPLALPLLLSLGVLYPWVAEPELAGHPDVARLYLNAAGFILRTGLALLLWSALAWLLLRLEQGPARQGVAALGLVLHGVAVTLLGFDWVLSLAPHFHSTAFGLSLLVSQLLAALAWAALCRGAGEDAAADLGGLLLAAVLGALYLGFSQYLVIWYGNLPHKAAWYLARGASPWLWLEALSLLLSGLLPLLVLLPGGLRRSPAAQARLAPWLLAGLSLHHAWLVAPAAGPWSLPAAALATLSVGGLWIGLAYRPLAAWLAPAAQERAA</sequence>
<feature type="transmembrane region" description="Helical" evidence="1">
    <location>
        <begin position="289"/>
        <end position="310"/>
    </location>
</feature>
<gene>
    <name evidence="2" type="ORF">CR165_17200</name>
</gene>
<accession>A0A2U1V126</accession>
<feature type="transmembrane region" description="Helical" evidence="1">
    <location>
        <begin position="129"/>
        <end position="149"/>
    </location>
</feature>
<dbReference type="OrthoDB" id="140980at2"/>
<comment type="caution">
    <text evidence="2">The sequence shown here is derived from an EMBL/GenBank/DDBJ whole genome shotgun (WGS) entry which is preliminary data.</text>
</comment>
<dbReference type="Proteomes" id="UP000245048">
    <property type="component" value="Unassembled WGS sequence"/>
</dbReference>
<keyword evidence="1" id="KW-0812">Transmembrane</keyword>
<evidence type="ECO:0000256" key="1">
    <source>
        <dbReference type="SAM" id="Phobius"/>
    </source>
</evidence>
<feature type="transmembrane region" description="Helical" evidence="1">
    <location>
        <begin position="232"/>
        <end position="254"/>
    </location>
</feature>